<reference evidence="2 3" key="1">
    <citation type="submission" date="2014-09" db="EMBL/GenBank/DDBJ databases">
        <title>Vibrio maritimus JCM 19240. (C210) whole genome shotgun sequence.</title>
        <authorList>
            <person name="Sawabe T."/>
            <person name="Meirelles P."/>
            <person name="Nakanishi M."/>
            <person name="Sayaka M."/>
            <person name="Hattori M."/>
            <person name="Ohkuma M."/>
        </authorList>
    </citation>
    <scope>NUCLEOTIDE SEQUENCE [LARGE SCALE GENOMIC DNA]</scope>
    <source>
        <strain evidence="2 3">JCM 19240</strain>
    </source>
</reference>
<sequence length="51" mass="5764">MSAGFFVLKVVLGSWFLVLGSWFLVFSVRAKKNKTRITYLSEILLTNAVLV</sequence>
<gene>
    <name evidence="2" type="ORF">JCM19240_4130</name>
</gene>
<keyword evidence="1" id="KW-0472">Membrane</keyword>
<keyword evidence="1" id="KW-0812">Transmembrane</keyword>
<accession>A0A090T3P7</accession>
<evidence type="ECO:0000256" key="1">
    <source>
        <dbReference type="SAM" id="Phobius"/>
    </source>
</evidence>
<proteinExistence type="predicted"/>
<evidence type="ECO:0000313" key="3">
    <source>
        <dbReference type="Proteomes" id="UP000029224"/>
    </source>
</evidence>
<keyword evidence="3" id="KW-1185">Reference proteome</keyword>
<organism evidence="2 3">
    <name type="scientific">Vibrio maritimus</name>
    <dbReference type="NCBI Taxonomy" id="990268"/>
    <lineage>
        <taxon>Bacteria</taxon>
        <taxon>Pseudomonadati</taxon>
        <taxon>Pseudomonadota</taxon>
        <taxon>Gammaproteobacteria</taxon>
        <taxon>Vibrionales</taxon>
        <taxon>Vibrionaceae</taxon>
        <taxon>Vibrio</taxon>
    </lineage>
</organism>
<feature type="transmembrane region" description="Helical" evidence="1">
    <location>
        <begin position="6"/>
        <end position="26"/>
    </location>
</feature>
<comment type="caution">
    <text evidence="2">The sequence shown here is derived from an EMBL/GenBank/DDBJ whole genome shotgun (WGS) entry which is preliminary data.</text>
</comment>
<dbReference type="AlphaFoldDB" id="A0A090T3P7"/>
<reference evidence="2 3" key="2">
    <citation type="submission" date="2014-09" db="EMBL/GenBank/DDBJ databases">
        <authorList>
            <consortium name="NBRP consortium"/>
            <person name="Sawabe T."/>
            <person name="Meirelles P."/>
            <person name="Nakanishi M."/>
            <person name="Sayaka M."/>
            <person name="Hattori M."/>
            <person name="Ohkuma M."/>
        </authorList>
    </citation>
    <scope>NUCLEOTIDE SEQUENCE [LARGE SCALE GENOMIC DNA]</scope>
    <source>
        <strain evidence="2 3">JCM 19240</strain>
    </source>
</reference>
<keyword evidence="1" id="KW-1133">Transmembrane helix</keyword>
<evidence type="ECO:0000313" key="2">
    <source>
        <dbReference type="EMBL" id="GAL34580.1"/>
    </source>
</evidence>
<name>A0A090T3P7_9VIBR</name>
<protein>
    <submittedName>
        <fullName evidence="2">Uncharacterized protein</fullName>
    </submittedName>
</protein>
<dbReference type="EMBL" id="BBMT01000005">
    <property type="protein sequence ID" value="GAL34580.1"/>
    <property type="molecule type" value="Genomic_DNA"/>
</dbReference>
<dbReference type="Proteomes" id="UP000029224">
    <property type="component" value="Unassembled WGS sequence"/>
</dbReference>